<accession>A0A401YG23</accession>
<dbReference type="AlphaFoldDB" id="A0A401YG23"/>
<evidence type="ECO:0000313" key="2">
    <source>
        <dbReference type="Proteomes" id="UP000286931"/>
    </source>
</evidence>
<name>A0A401YG23_9ACTN</name>
<protein>
    <submittedName>
        <fullName evidence="1">Uncharacterized protein</fullName>
    </submittedName>
</protein>
<organism evidence="1 2">
    <name type="scientific">Embleya hyalina</name>
    <dbReference type="NCBI Taxonomy" id="516124"/>
    <lineage>
        <taxon>Bacteria</taxon>
        <taxon>Bacillati</taxon>
        <taxon>Actinomycetota</taxon>
        <taxon>Actinomycetes</taxon>
        <taxon>Kitasatosporales</taxon>
        <taxon>Streptomycetaceae</taxon>
        <taxon>Embleya</taxon>
    </lineage>
</organism>
<dbReference type="Proteomes" id="UP000286931">
    <property type="component" value="Unassembled WGS sequence"/>
</dbReference>
<keyword evidence="2" id="KW-1185">Reference proteome</keyword>
<comment type="caution">
    <text evidence="1">The sequence shown here is derived from an EMBL/GenBank/DDBJ whole genome shotgun (WGS) entry which is preliminary data.</text>
</comment>
<sequence length="172" mass="19128">MTIRKWVLGNTQEDIAKGREFFERYRHAWCRDSYSGREGALMDVQGRQVHLRLRTGTEFTSNVRDLVILRLAPPALGSEVRYVGGGDASLRPEGMLVELCAVDDGVLATVQPADGEAWFALLADLERAGCPVGAVAEWGEPPFLVGVEPEDAFGEIWERIKAAQDAWWVRGR</sequence>
<dbReference type="EMBL" id="BIFH01000014">
    <property type="protein sequence ID" value="GCD93527.1"/>
    <property type="molecule type" value="Genomic_DNA"/>
</dbReference>
<dbReference type="RefSeq" id="WP_174861312.1">
    <property type="nucleotide sequence ID" value="NZ_BIFH01000014.1"/>
</dbReference>
<reference evidence="1 2" key="1">
    <citation type="submission" date="2018-12" db="EMBL/GenBank/DDBJ databases">
        <title>Draft genome sequence of Embleya hyalina NBRC 13850T.</title>
        <authorList>
            <person name="Komaki H."/>
            <person name="Hosoyama A."/>
            <person name="Kimura A."/>
            <person name="Ichikawa N."/>
            <person name="Tamura T."/>
        </authorList>
    </citation>
    <scope>NUCLEOTIDE SEQUENCE [LARGE SCALE GENOMIC DNA]</scope>
    <source>
        <strain evidence="1 2">NBRC 13850</strain>
    </source>
</reference>
<proteinExistence type="predicted"/>
<evidence type="ECO:0000313" key="1">
    <source>
        <dbReference type="EMBL" id="GCD93527.1"/>
    </source>
</evidence>
<gene>
    <name evidence="1" type="ORF">EHYA_01171</name>
</gene>